<evidence type="ECO:0000313" key="5">
    <source>
        <dbReference type="EMBL" id="KYG32378.1"/>
    </source>
</evidence>
<dbReference type="Gene3D" id="1.10.260.40">
    <property type="entry name" value="lambda repressor-like DNA-binding domains"/>
    <property type="match status" value="1"/>
</dbReference>
<dbReference type="PROSITE" id="PS50932">
    <property type="entry name" value="HTH_LACI_2"/>
    <property type="match status" value="1"/>
</dbReference>
<keyword evidence="2" id="KW-0238">DNA-binding</keyword>
<reference evidence="5" key="1">
    <citation type="submission" date="2016-02" db="EMBL/GenBank/DDBJ databases">
        <title>Genome sequence of Bacillus trypoxylicola KCTC 13244(T).</title>
        <authorList>
            <person name="Jeong H."/>
            <person name="Park S.-H."/>
            <person name="Choi S.-K."/>
        </authorList>
    </citation>
    <scope>NUCLEOTIDE SEQUENCE [LARGE SCALE GENOMIC DNA]</scope>
    <source>
        <strain evidence="5">KCTC 13244</strain>
    </source>
</reference>
<dbReference type="InterPro" id="IPR046335">
    <property type="entry name" value="LacI/GalR-like_sensor"/>
</dbReference>
<evidence type="ECO:0000256" key="2">
    <source>
        <dbReference type="ARBA" id="ARBA00023125"/>
    </source>
</evidence>
<organism evidence="5 6">
    <name type="scientific">Alkalihalobacillus trypoxylicola</name>
    <dbReference type="NCBI Taxonomy" id="519424"/>
    <lineage>
        <taxon>Bacteria</taxon>
        <taxon>Bacillati</taxon>
        <taxon>Bacillota</taxon>
        <taxon>Bacilli</taxon>
        <taxon>Bacillales</taxon>
        <taxon>Bacillaceae</taxon>
        <taxon>Alkalihalobacillus</taxon>
    </lineage>
</organism>
<dbReference type="PANTHER" id="PTHR30146">
    <property type="entry name" value="LACI-RELATED TRANSCRIPTIONAL REPRESSOR"/>
    <property type="match status" value="1"/>
</dbReference>
<name>A0A161Q798_9BACI</name>
<dbReference type="RefSeq" id="WP_061948644.1">
    <property type="nucleotide sequence ID" value="NZ_LTAO01000012.1"/>
</dbReference>
<dbReference type="SMART" id="SM00354">
    <property type="entry name" value="HTH_LACI"/>
    <property type="match status" value="1"/>
</dbReference>
<dbReference type="CDD" id="cd06267">
    <property type="entry name" value="PBP1_LacI_sugar_binding-like"/>
    <property type="match status" value="1"/>
</dbReference>
<dbReference type="AlphaFoldDB" id="A0A161Q798"/>
<dbReference type="CDD" id="cd01392">
    <property type="entry name" value="HTH_LacI"/>
    <property type="match status" value="1"/>
</dbReference>
<accession>A0A161Q798</accession>
<sequence length="339" mass="38640">MSNVTRKDVAKIAEVSEATVSRVFSNHHSVKAETKERVLKVASQLNYYPNVLAQNFAKRKSGNIGVVLPYIPSANVFSNYFFAEVLQGIGEVTEKNHYNMVLLFQHESNPMDYEQYFLRHEIDACLILGAKHREEEIRNLEKLHKRNLPFCMVNQHFSSQEFSEVDANHEDGSHQVIQHLYEQGCKKIAFLNGPLVFSNSSDRLAGYKKACKEWGLPLLEEFIHYGDYSRTSGYQKTDSILTLDMDAIYCANDRMAIGVMRRLEELEIQPGKDIALVGYDYSDLSRLVTPTLTSVEVPFREMGKHAAEKVLNDIAHSKVEYKQVKLATKLIINESSLLV</sequence>
<dbReference type="SUPFAM" id="SSF47413">
    <property type="entry name" value="lambda repressor-like DNA-binding domains"/>
    <property type="match status" value="1"/>
</dbReference>
<dbReference type="GO" id="GO:0003700">
    <property type="term" value="F:DNA-binding transcription factor activity"/>
    <property type="evidence" value="ECO:0007669"/>
    <property type="project" value="TreeGrafter"/>
</dbReference>
<dbReference type="GO" id="GO:0000976">
    <property type="term" value="F:transcription cis-regulatory region binding"/>
    <property type="evidence" value="ECO:0007669"/>
    <property type="project" value="TreeGrafter"/>
</dbReference>
<dbReference type="InterPro" id="IPR010982">
    <property type="entry name" value="Lambda_DNA-bd_dom_sf"/>
</dbReference>
<comment type="caution">
    <text evidence="5">The sequence shown here is derived from an EMBL/GenBank/DDBJ whole genome shotgun (WGS) entry which is preliminary data.</text>
</comment>
<gene>
    <name evidence="5" type="ORF">AZF04_06345</name>
</gene>
<evidence type="ECO:0000259" key="4">
    <source>
        <dbReference type="PROSITE" id="PS50932"/>
    </source>
</evidence>
<proteinExistence type="predicted"/>
<keyword evidence="1" id="KW-0805">Transcription regulation</keyword>
<protein>
    <recommendedName>
        <fullName evidence="4">HTH lacI-type domain-containing protein</fullName>
    </recommendedName>
</protein>
<dbReference type="PANTHER" id="PTHR30146:SF109">
    <property type="entry name" value="HTH-TYPE TRANSCRIPTIONAL REGULATOR GALS"/>
    <property type="match status" value="1"/>
</dbReference>
<keyword evidence="6" id="KW-1185">Reference proteome</keyword>
<dbReference type="OrthoDB" id="2831239at2"/>
<dbReference type="Pfam" id="PF00356">
    <property type="entry name" value="LacI"/>
    <property type="match status" value="1"/>
</dbReference>
<evidence type="ECO:0000256" key="1">
    <source>
        <dbReference type="ARBA" id="ARBA00023015"/>
    </source>
</evidence>
<keyword evidence="3" id="KW-0804">Transcription</keyword>
<dbReference type="STRING" id="519424.AZF04_06345"/>
<dbReference type="Pfam" id="PF13377">
    <property type="entry name" value="Peripla_BP_3"/>
    <property type="match status" value="1"/>
</dbReference>
<dbReference type="SUPFAM" id="SSF53822">
    <property type="entry name" value="Periplasmic binding protein-like I"/>
    <property type="match status" value="1"/>
</dbReference>
<feature type="domain" description="HTH lacI-type" evidence="4">
    <location>
        <begin position="4"/>
        <end position="58"/>
    </location>
</feature>
<dbReference type="EMBL" id="LTAO01000012">
    <property type="protein sequence ID" value="KYG32378.1"/>
    <property type="molecule type" value="Genomic_DNA"/>
</dbReference>
<dbReference type="InterPro" id="IPR028082">
    <property type="entry name" value="Peripla_BP_I"/>
</dbReference>
<dbReference type="InterPro" id="IPR000843">
    <property type="entry name" value="HTH_LacI"/>
</dbReference>
<evidence type="ECO:0000313" key="6">
    <source>
        <dbReference type="Proteomes" id="UP000075806"/>
    </source>
</evidence>
<dbReference type="Gene3D" id="3.40.50.2300">
    <property type="match status" value="2"/>
</dbReference>
<evidence type="ECO:0000256" key="3">
    <source>
        <dbReference type="ARBA" id="ARBA00023163"/>
    </source>
</evidence>
<dbReference type="Proteomes" id="UP000075806">
    <property type="component" value="Unassembled WGS sequence"/>
</dbReference>